<feature type="short sequence motif" description="'KMSKS' region" evidence="10">
    <location>
        <begin position="672"/>
        <end position="676"/>
    </location>
</feature>
<dbReference type="Gene3D" id="3.40.50.620">
    <property type="entry name" value="HUPs"/>
    <property type="match status" value="2"/>
</dbReference>
<evidence type="ECO:0000256" key="6">
    <source>
        <dbReference type="ARBA" id="ARBA00022917"/>
    </source>
</evidence>
<dbReference type="NCBIfam" id="TIGR00392">
    <property type="entry name" value="ileS"/>
    <property type="match status" value="1"/>
</dbReference>
<keyword evidence="14" id="KW-1185">Reference proteome</keyword>
<dbReference type="InterPro" id="IPR014729">
    <property type="entry name" value="Rossmann-like_a/b/a_fold"/>
</dbReference>
<dbReference type="PRINTS" id="PR00984">
    <property type="entry name" value="TRNASYNTHILE"/>
</dbReference>
<evidence type="ECO:0000313" key="14">
    <source>
        <dbReference type="Proteomes" id="UP001213907"/>
    </source>
</evidence>
<comment type="similarity">
    <text evidence="1 10">Belongs to the class-I aminoacyl-tRNA synthetase family. IleS type 1 subfamily.</text>
</comment>
<protein>
    <recommendedName>
        <fullName evidence="10">Isoleucine--tRNA ligase</fullName>
        <ecNumber evidence="10">6.1.1.5</ecNumber>
    </recommendedName>
    <alternativeName>
        <fullName evidence="10">Isoleucyl-tRNA synthetase</fullName>
        <shortName evidence="10">IleRS</shortName>
    </alternativeName>
</protein>
<evidence type="ECO:0000313" key="13">
    <source>
        <dbReference type="EMBL" id="WEF51195.1"/>
    </source>
</evidence>
<evidence type="ECO:0000256" key="4">
    <source>
        <dbReference type="ARBA" id="ARBA00022741"/>
    </source>
</evidence>
<feature type="binding site" evidence="10">
    <location>
        <position position="631"/>
    </location>
    <ligand>
        <name>L-isoleucyl-5'-AMP</name>
        <dbReference type="ChEBI" id="CHEBI:178002"/>
    </ligand>
</feature>
<dbReference type="PANTHER" id="PTHR42765">
    <property type="entry name" value="SOLEUCYL-TRNA SYNTHETASE"/>
    <property type="match status" value="1"/>
</dbReference>
<dbReference type="RefSeq" id="WP_275246803.1">
    <property type="nucleotide sequence ID" value="NZ_BAABDX010000001.1"/>
</dbReference>
<dbReference type="GO" id="GO:0004822">
    <property type="term" value="F:isoleucine-tRNA ligase activity"/>
    <property type="evidence" value="ECO:0007669"/>
    <property type="project" value="UniProtKB-EC"/>
</dbReference>
<sequence>MTEKPKSDAPDYSKTLYLPQTDFPMRAGLPQREPDLLARWNEIGLYERLREQSKGRLKFVLHDGPPYANGNIHIGHALNKILKDLVTKSQQMLGFDSNYVPGWDCHGLPIEWKIEEGYRAKGKNKDAVPINEFRKECRAFAQKWVDIQREEFKRLGVIGDWAHPYTTMNFAAEAQIAREIMKFAANGLLYRGSKPVMWSVVEKTALAEAEVEYEDHISDTVWVKFPVKAAFGRLANASVVIWTTTPWTLPGNRAISFSSKVAYGLYKVTDAPADNWAKTGDLLILADKLAEDVFKQARVTSYERTSDIDSGILDALECSHPFKGLEGGYEFTVPLLDGDHVTDDTGTGFVHTAPSHGREDFDIWMANARDLEARGISSVIPYTVDADSALTAQAPGFTGKRVLTDKGEKGDANDAVIKALIERGALLARGRLKHQYPHSWRSKKPVIYRNTPQWFIAMDKPITDVANRADAKAFMAQMMGTGDTLRHRALEAIKDTQWVPAQGENRITGMIEGRPDWVVSRQRAWGVPITVFVREKGDGSVEPLRDEAVNTRIAEAFEREGADAWYAEGARERFLGNHASEDWKKVDDILDVWFDSGSTHAFVLEDPVHFPGLAGIRRKDDGGNDTVMYLEGSDQHRGWFHSSLLESCGTRDRAPYDIVLTHGFTLDEHGRKMSKSLGNTTAPQDVIKQSGADILRLWVAQSDYSDDLRIGPEILKGTIETYRKLRNTIRWMLGSLAHFRDTDRIKADDMPELEQLMLHRLSQIDAIVRQAYTEFDYKTVIAALSHFMNTELSAFYFDIRKDTLYCDPPSSVARKASLTVIDTLFRSIVTWLAPILSFTAEEAWLSRYPDAQSVHLEPFQSVPAAWRDDMLAQKWDAIRDVRRVVTGALEVERAAKRIGSSLEASPLVYVSDMALLGILADVDLAEVCITSNAMVTNETPPAGAFTLNDVPGVAVVVEKAAGKKCARSWKILPTVGDDPEYPDVTPRDARALREWKALGGTA</sequence>
<keyword evidence="2 10" id="KW-0963">Cytoplasm</keyword>
<evidence type="ECO:0000256" key="8">
    <source>
        <dbReference type="ARBA" id="ARBA00025217"/>
    </source>
</evidence>
<name>A0ABY8BR87_AFICR</name>
<dbReference type="InterPro" id="IPR050081">
    <property type="entry name" value="Ile-tRNA_ligase"/>
</dbReference>
<feature type="domain" description="Methionyl/Valyl/Leucyl/Isoleucyl-tRNA synthetase anticodon-binding" evidence="12">
    <location>
        <begin position="755"/>
        <end position="904"/>
    </location>
</feature>
<evidence type="ECO:0000256" key="9">
    <source>
        <dbReference type="ARBA" id="ARBA00048359"/>
    </source>
</evidence>
<dbReference type="EC" id="6.1.1.5" evidence="10"/>
<evidence type="ECO:0000256" key="1">
    <source>
        <dbReference type="ARBA" id="ARBA00006887"/>
    </source>
</evidence>
<dbReference type="Gene3D" id="3.90.740.10">
    <property type="entry name" value="Valyl/Leucyl/Isoleucyl-tRNA synthetase, editing domain"/>
    <property type="match status" value="1"/>
</dbReference>
<evidence type="ECO:0000259" key="11">
    <source>
        <dbReference type="Pfam" id="PF00133"/>
    </source>
</evidence>
<dbReference type="Proteomes" id="UP001213907">
    <property type="component" value="Chromosome"/>
</dbReference>
<keyword evidence="3 10" id="KW-0436">Ligase</keyword>
<proteinExistence type="inferred from homology"/>
<keyword evidence="7 10" id="KW-0030">Aminoacyl-tRNA synthetase</keyword>
<dbReference type="SUPFAM" id="SSF52374">
    <property type="entry name" value="Nucleotidylyl transferase"/>
    <property type="match status" value="1"/>
</dbReference>
<dbReference type="InterPro" id="IPR002301">
    <property type="entry name" value="Ile-tRNA-ligase"/>
</dbReference>
<comment type="domain">
    <text evidence="10">IleRS has two distinct active sites: one for aminoacylation and one for editing. The misactivated valine is translocated from the active site to the editing site, which sterically excludes the correctly activated isoleucine. The single editing site contains two valyl binding pockets, one specific for each substrate (Val-AMP or Val-tRNA(Ile)).</text>
</comment>
<dbReference type="PANTHER" id="PTHR42765:SF1">
    <property type="entry name" value="ISOLEUCINE--TRNA LIGASE, MITOCHONDRIAL"/>
    <property type="match status" value="1"/>
</dbReference>
<keyword evidence="5 10" id="KW-0067">ATP-binding</keyword>
<dbReference type="CDD" id="cd07960">
    <property type="entry name" value="Anticodon_Ia_Ile_BEm"/>
    <property type="match status" value="1"/>
</dbReference>
<reference evidence="13 14" key="1">
    <citation type="submission" date="2022-11" db="EMBL/GenBank/DDBJ databases">
        <authorList>
            <person name="Siebert D."/>
            <person name="Busche T."/>
            <person name="Saydam E."/>
            <person name="Kalinowski J."/>
            <person name="Ruckert C."/>
            <person name="Blombach B."/>
        </authorList>
    </citation>
    <scope>NUCLEOTIDE SEQUENCE [LARGE SCALE GENOMIC DNA]</scope>
    <source>
        <strain evidence="13 14">DSM 1083</strain>
    </source>
</reference>
<dbReference type="InterPro" id="IPR023585">
    <property type="entry name" value="Ile-tRNA-ligase_type1"/>
</dbReference>
<dbReference type="InterPro" id="IPR002300">
    <property type="entry name" value="aa-tRNA-synth_Ia"/>
</dbReference>
<comment type="caution">
    <text evidence="10">Lacks conserved residue(s) required for the propagation of feature annotation.</text>
</comment>
<comment type="subunit">
    <text evidence="10">Monomer.</text>
</comment>
<evidence type="ECO:0000256" key="3">
    <source>
        <dbReference type="ARBA" id="ARBA00022598"/>
    </source>
</evidence>
<evidence type="ECO:0000259" key="12">
    <source>
        <dbReference type="Pfam" id="PF08264"/>
    </source>
</evidence>
<dbReference type="InterPro" id="IPR009008">
    <property type="entry name" value="Val/Leu/Ile-tRNA-synth_edit"/>
</dbReference>
<dbReference type="Gene3D" id="1.10.730.20">
    <property type="match status" value="1"/>
</dbReference>
<feature type="domain" description="Aminoacyl-tRNA synthetase class Ia" evidence="11">
    <location>
        <begin position="36"/>
        <end position="710"/>
    </location>
</feature>
<comment type="subcellular location">
    <subcellularLocation>
        <location evidence="10">Cytoplasm</location>
    </subcellularLocation>
</comment>
<comment type="catalytic activity">
    <reaction evidence="9 10">
        <text>tRNA(Ile) + L-isoleucine + ATP = L-isoleucyl-tRNA(Ile) + AMP + diphosphate</text>
        <dbReference type="Rhea" id="RHEA:11060"/>
        <dbReference type="Rhea" id="RHEA-COMP:9666"/>
        <dbReference type="Rhea" id="RHEA-COMP:9695"/>
        <dbReference type="ChEBI" id="CHEBI:30616"/>
        <dbReference type="ChEBI" id="CHEBI:33019"/>
        <dbReference type="ChEBI" id="CHEBI:58045"/>
        <dbReference type="ChEBI" id="CHEBI:78442"/>
        <dbReference type="ChEBI" id="CHEBI:78528"/>
        <dbReference type="ChEBI" id="CHEBI:456215"/>
        <dbReference type="EC" id="6.1.1.5"/>
    </reaction>
</comment>
<evidence type="ECO:0000256" key="10">
    <source>
        <dbReference type="HAMAP-Rule" id="MF_02002"/>
    </source>
</evidence>
<dbReference type="HAMAP" id="MF_02002">
    <property type="entry name" value="Ile_tRNA_synth_type1"/>
    <property type="match status" value="1"/>
</dbReference>
<dbReference type="Pfam" id="PF08264">
    <property type="entry name" value="Anticodon_1"/>
    <property type="match status" value="1"/>
</dbReference>
<organism evidence="13 14">
    <name type="scientific">Afipia carboxydohydrogena</name>
    <name type="common">Pseudomonas carboxydohydrogena</name>
    <dbReference type="NCBI Taxonomy" id="290"/>
    <lineage>
        <taxon>Bacteria</taxon>
        <taxon>Pseudomonadati</taxon>
        <taxon>Pseudomonadota</taxon>
        <taxon>Alphaproteobacteria</taxon>
        <taxon>Hyphomicrobiales</taxon>
        <taxon>Nitrobacteraceae</taxon>
        <taxon>Afipia</taxon>
    </lineage>
</organism>
<evidence type="ECO:0000256" key="2">
    <source>
        <dbReference type="ARBA" id="ARBA00022490"/>
    </source>
</evidence>
<dbReference type="PROSITE" id="PS00178">
    <property type="entry name" value="AA_TRNA_LIGASE_I"/>
    <property type="match status" value="1"/>
</dbReference>
<keyword evidence="4 10" id="KW-0547">Nucleotide-binding</keyword>
<dbReference type="SUPFAM" id="SSF47323">
    <property type="entry name" value="Anticodon-binding domain of a subclass of class I aminoacyl-tRNA synthetases"/>
    <property type="match status" value="1"/>
</dbReference>
<dbReference type="InterPro" id="IPR033708">
    <property type="entry name" value="Anticodon_Ile_BEm"/>
</dbReference>
<dbReference type="InterPro" id="IPR009080">
    <property type="entry name" value="tRNAsynth_Ia_anticodon-bd"/>
</dbReference>
<dbReference type="InterPro" id="IPR001412">
    <property type="entry name" value="aa-tRNA-synth_I_CS"/>
</dbReference>
<dbReference type="EMBL" id="CP113162">
    <property type="protein sequence ID" value="WEF51195.1"/>
    <property type="molecule type" value="Genomic_DNA"/>
</dbReference>
<dbReference type="Pfam" id="PF00133">
    <property type="entry name" value="tRNA-synt_1"/>
    <property type="match status" value="1"/>
</dbReference>
<evidence type="ECO:0000256" key="7">
    <source>
        <dbReference type="ARBA" id="ARBA00023146"/>
    </source>
</evidence>
<gene>
    <name evidence="10 13" type="primary">ileS</name>
    <name evidence="13" type="ORF">AFIC_002769</name>
</gene>
<comment type="function">
    <text evidence="8 10">Catalyzes the attachment of isoleucine to tRNA(Ile). As IleRS can inadvertently accommodate and process structurally similar amino acids such as valine, to avoid such errors it has two additional distinct tRNA(Ile)-dependent editing activities. One activity is designated as 'pretransfer' editing and involves the hydrolysis of activated Val-AMP. The other activity is designated 'posttransfer' editing and involves deacylation of mischarged Val-tRNA(Ile).</text>
</comment>
<evidence type="ECO:0000256" key="5">
    <source>
        <dbReference type="ARBA" id="ARBA00022840"/>
    </source>
</evidence>
<accession>A0ABY8BR87</accession>
<feature type="binding site" evidence="10">
    <location>
        <position position="675"/>
    </location>
    <ligand>
        <name>ATP</name>
        <dbReference type="ChEBI" id="CHEBI:30616"/>
    </ligand>
</feature>
<dbReference type="SUPFAM" id="SSF50677">
    <property type="entry name" value="ValRS/IleRS/LeuRS editing domain"/>
    <property type="match status" value="1"/>
</dbReference>
<feature type="short sequence motif" description="'HIGH' region" evidence="10">
    <location>
        <begin position="66"/>
        <end position="76"/>
    </location>
</feature>
<keyword evidence="6 10" id="KW-0648">Protein biosynthesis</keyword>
<dbReference type="InterPro" id="IPR013155">
    <property type="entry name" value="M/V/L/I-tRNA-synth_anticd-bd"/>
</dbReference>